<dbReference type="RefSeq" id="WP_044903547.1">
    <property type="nucleotide sequence ID" value="NZ_JQIF01000007.1"/>
</dbReference>
<sequence length="235" mass="27896">MNHTGILTFLFIDVEAKQRQIITDACVAGSEYSLHSVQMNFLQKKPVFPFEKNFDYIVLHADTLQEINHKIMALFSCFKKAKMIFLCNDSEDFFTMQLFPWFFVLRCSHIAQDCVALKEKLQYLYVKEECYYFQHPDTQRKLRIQDIYFIECNKNYLYINGRENCWKDRATIKYAQDTLSCHGCLLINRGIIVNPAYIEQIHGNQITMRNQRVLYISRGRKKEVYQKCRLHIAGV</sequence>
<evidence type="ECO:0000313" key="3">
    <source>
        <dbReference type="Proteomes" id="UP000030008"/>
    </source>
</evidence>
<dbReference type="GO" id="GO:0003677">
    <property type="term" value="F:DNA binding"/>
    <property type="evidence" value="ECO:0007669"/>
    <property type="project" value="InterPro"/>
</dbReference>
<accession>A0A099ID02</accession>
<name>A0A099ID02_CLOIN</name>
<dbReference type="AlphaFoldDB" id="A0A099ID02"/>
<evidence type="ECO:0000259" key="1">
    <source>
        <dbReference type="SMART" id="SM00850"/>
    </source>
</evidence>
<protein>
    <submittedName>
        <fullName evidence="2">LytTR family transcriptional regulator</fullName>
    </submittedName>
</protein>
<dbReference type="Pfam" id="PF04397">
    <property type="entry name" value="LytTR"/>
    <property type="match status" value="1"/>
</dbReference>
<dbReference type="SMART" id="SM00850">
    <property type="entry name" value="LytTR"/>
    <property type="match status" value="1"/>
</dbReference>
<dbReference type="Proteomes" id="UP000030008">
    <property type="component" value="Unassembled WGS sequence"/>
</dbReference>
<evidence type="ECO:0000313" key="2">
    <source>
        <dbReference type="EMBL" id="KGJ54838.1"/>
    </source>
</evidence>
<dbReference type="Gene3D" id="2.40.50.1020">
    <property type="entry name" value="LytTr DNA-binding domain"/>
    <property type="match status" value="1"/>
</dbReference>
<proteinExistence type="predicted"/>
<gene>
    <name evidence="2" type="ORF">CIAN88_01455</name>
</gene>
<dbReference type="InterPro" id="IPR007492">
    <property type="entry name" value="LytTR_DNA-bd_dom"/>
</dbReference>
<reference evidence="2 3" key="1">
    <citation type="submission" date="2014-08" db="EMBL/GenBank/DDBJ databases">
        <title>Clostridium innocuum, an unnegligible vancomycin-resistant pathogen causing extra-intestinal infections.</title>
        <authorList>
            <person name="Feng Y."/>
            <person name="Chiu C.-H."/>
        </authorList>
    </citation>
    <scope>NUCLEOTIDE SEQUENCE [LARGE SCALE GENOMIC DNA]</scope>
    <source>
        <strain evidence="2 3">AN88</strain>
    </source>
</reference>
<comment type="caution">
    <text evidence="2">The sequence shown here is derived from an EMBL/GenBank/DDBJ whole genome shotgun (WGS) entry which is preliminary data.</text>
</comment>
<organism evidence="2 3">
    <name type="scientific">Clostridium innocuum</name>
    <dbReference type="NCBI Taxonomy" id="1522"/>
    <lineage>
        <taxon>Bacteria</taxon>
        <taxon>Bacillati</taxon>
        <taxon>Bacillota</taxon>
        <taxon>Clostridia</taxon>
        <taxon>Eubacteriales</taxon>
        <taxon>Clostridiaceae</taxon>
        <taxon>Clostridium</taxon>
    </lineage>
</organism>
<dbReference type="EMBL" id="JQIF01000007">
    <property type="protein sequence ID" value="KGJ54838.1"/>
    <property type="molecule type" value="Genomic_DNA"/>
</dbReference>
<feature type="domain" description="HTH LytTR-type" evidence="1">
    <location>
        <begin position="137"/>
        <end position="229"/>
    </location>
</feature>